<dbReference type="PIRSF" id="PIRSF004976">
    <property type="entry name" value="ATPase_YdaO"/>
    <property type="match status" value="1"/>
</dbReference>
<evidence type="ECO:0000256" key="1">
    <source>
        <dbReference type="ARBA" id="ARBA00022679"/>
    </source>
</evidence>
<reference evidence="6 7" key="1">
    <citation type="journal article" date="2011" name="Stand. Genomic Sci.">
        <title>Complete genome sequence of the hyperthermophilic chemolithoautotroph Pyrolobus fumarii type strain (1A).</title>
        <authorList>
            <person name="Anderson I."/>
            <person name="Goker M."/>
            <person name="Nolan M."/>
            <person name="Lucas S."/>
            <person name="Hammon N."/>
            <person name="Deshpande S."/>
            <person name="Cheng J.F."/>
            <person name="Tapia R."/>
            <person name="Han C."/>
            <person name="Goodwin L."/>
            <person name="Pitluck S."/>
            <person name="Huntemann M."/>
            <person name="Liolios K."/>
            <person name="Ivanova N."/>
            <person name="Pagani I."/>
            <person name="Mavromatis K."/>
            <person name="Ovchinikova G."/>
            <person name="Pati A."/>
            <person name="Chen A."/>
            <person name="Palaniappan K."/>
            <person name="Land M."/>
            <person name="Hauser L."/>
            <person name="Brambilla E.M."/>
            <person name="Huber H."/>
            <person name="Yasawong M."/>
            <person name="Rohde M."/>
            <person name="Spring S."/>
            <person name="Abt B."/>
            <person name="Sikorski J."/>
            <person name="Wirth R."/>
            <person name="Detter J.C."/>
            <person name="Woyke T."/>
            <person name="Bristow J."/>
            <person name="Eisen J.A."/>
            <person name="Markowitz V."/>
            <person name="Hugenholtz P."/>
            <person name="Kyrpides N.C."/>
            <person name="Klenk H.P."/>
            <person name="Lapidus A."/>
        </authorList>
    </citation>
    <scope>NUCLEOTIDE SEQUENCE [LARGE SCALE GENOMIC DNA]</scope>
    <source>
        <strain evidence="7">DSM 11204 / 1A</strain>
    </source>
</reference>
<dbReference type="eggNOG" id="arCOG00042">
    <property type="taxonomic scope" value="Archaea"/>
</dbReference>
<keyword evidence="1" id="KW-0808">Transferase</keyword>
<keyword evidence="7" id="KW-1185">Reference proteome</keyword>
<evidence type="ECO:0000256" key="3">
    <source>
        <dbReference type="PIRSR" id="PIRSR004976-51"/>
    </source>
</evidence>
<feature type="binding site" evidence="2">
    <location>
        <position position="30"/>
    </location>
    <ligand>
        <name>Zn(2+)</name>
        <dbReference type="ChEBI" id="CHEBI:29105"/>
        <label>1</label>
    </ligand>
</feature>
<evidence type="ECO:0000313" key="6">
    <source>
        <dbReference type="EMBL" id="AEM39507.1"/>
    </source>
</evidence>
<sequence length="308" mass="34089">MPPRLYKPRCARCGAPGEFTPSWAPNIALCRRHYIEAFRRRVRDALRKAKLKPRRVIVGVSGGKDSVALLDALAWVSRHEGFDVVGVTIDLHIPEYSRHALRVVVDVYNSVGVPYVIVDSREVLGVDTNCASEAYINNIVRRPTCALCGSIKRRILEEVAHALGADAIATGHTLDDLTAFTLVNMASGQEDEGFAVVEKGEQLMRLRPLLLVGERDTLNYVIARGLPFTETPCPFKPTRSLSSAMKAAAGSLRSRYPSIIGNLLRLAYYRVKPSAPQRCVYCGSPSQSMVCFTCRLTSTLLNTRICRR</sequence>
<keyword evidence="3" id="KW-0547">Nucleotide-binding</keyword>
<feature type="binding site" evidence="2">
    <location>
        <position position="10"/>
    </location>
    <ligand>
        <name>Zn(2+)</name>
        <dbReference type="ChEBI" id="CHEBI:29105"/>
        <label>1</label>
    </ligand>
</feature>
<feature type="binding site" evidence="2">
    <location>
        <position position="282"/>
    </location>
    <ligand>
        <name>Zn(2+)</name>
        <dbReference type="ChEBI" id="CHEBI:29105"/>
        <label>2</label>
    </ligand>
</feature>
<dbReference type="GO" id="GO:0002143">
    <property type="term" value="P:tRNA wobble position uridine thiolation"/>
    <property type="evidence" value="ECO:0007669"/>
    <property type="project" value="TreeGrafter"/>
</dbReference>
<dbReference type="PANTHER" id="PTHR11807">
    <property type="entry name" value="ATPASES OF THE PP SUPERFAMILY-RELATED"/>
    <property type="match status" value="1"/>
</dbReference>
<feature type="binding site" evidence="2">
    <location>
        <position position="279"/>
    </location>
    <ligand>
        <name>Zn(2+)</name>
        <dbReference type="ChEBI" id="CHEBI:29105"/>
        <label>2</label>
    </ligand>
</feature>
<name>G0ECD7_PYRF1</name>
<feature type="binding site" evidence="2">
    <location>
        <position position="294"/>
    </location>
    <ligand>
        <name>Zn(2+)</name>
        <dbReference type="ChEBI" id="CHEBI:29105"/>
        <label>2</label>
    </ligand>
</feature>
<feature type="binding site" evidence="2">
    <location>
        <position position="33"/>
    </location>
    <ligand>
        <name>Zn(2+)</name>
        <dbReference type="ChEBI" id="CHEBI:29105"/>
        <label>1</label>
    </ligand>
</feature>
<feature type="cross-link" description="Glycyl lysine isopeptide (Lys-Gly) (interchain with G-Cter in SAMP2)" evidence="4">
    <location>
        <position position="199"/>
    </location>
</feature>
<organism evidence="6 7">
    <name type="scientific">Pyrolobus fumarii (strain DSM 11204 / 1A)</name>
    <dbReference type="NCBI Taxonomy" id="694429"/>
    <lineage>
        <taxon>Archaea</taxon>
        <taxon>Thermoproteota</taxon>
        <taxon>Thermoprotei</taxon>
        <taxon>Desulfurococcales</taxon>
        <taxon>Pyrodictiaceae</taxon>
        <taxon>Pyrolobus</taxon>
    </lineage>
</organism>
<dbReference type="Gene3D" id="3.40.50.620">
    <property type="entry name" value="HUPs"/>
    <property type="match status" value="1"/>
</dbReference>
<feature type="binding site" evidence="3">
    <location>
        <position position="65"/>
    </location>
    <ligand>
        <name>ATP</name>
        <dbReference type="ChEBI" id="CHEBI:30616"/>
    </ligand>
</feature>
<dbReference type="GeneID" id="11138840"/>
<feature type="domain" description="tRNA(Ile)-lysidine/2-thiocytidine synthase N-terminal" evidence="5">
    <location>
        <begin position="56"/>
        <end position="230"/>
    </location>
</feature>
<dbReference type="InParanoid" id="G0ECD7"/>
<dbReference type="EMBL" id="CP002838">
    <property type="protein sequence ID" value="AEM39507.1"/>
    <property type="molecule type" value="Genomic_DNA"/>
</dbReference>
<keyword evidence="2" id="KW-0479">Metal-binding</keyword>
<evidence type="ECO:0000256" key="4">
    <source>
        <dbReference type="PIRSR" id="PIRSR004976-53"/>
    </source>
</evidence>
<protein>
    <submittedName>
        <fullName evidence="6">PP-loop domain protein</fullName>
    </submittedName>
</protein>
<dbReference type="SUPFAM" id="SSF52402">
    <property type="entry name" value="Adenine nucleotide alpha hydrolases-like"/>
    <property type="match status" value="1"/>
</dbReference>
<evidence type="ECO:0000313" key="7">
    <source>
        <dbReference type="Proteomes" id="UP000001037"/>
    </source>
</evidence>
<feature type="binding site" evidence="3">
    <location>
        <position position="171"/>
    </location>
    <ligand>
        <name>ATP</name>
        <dbReference type="ChEBI" id="CHEBI:30616"/>
    </ligand>
</feature>
<dbReference type="HOGENOM" id="CLU_026481_1_1_2"/>
<dbReference type="RefSeq" id="WP_014027184.1">
    <property type="nucleotide sequence ID" value="NC_015931.1"/>
</dbReference>
<dbReference type="Proteomes" id="UP000001037">
    <property type="component" value="Chromosome"/>
</dbReference>
<keyword evidence="4" id="KW-1017">Isopeptide bond</keyword>
<dbReference type="KEGG" id="pfm:Pyrfu_1651"/>
<proteinExistence type="predicted"/>
<dbReference type="OrthoDB" id="33422at2157"/>
<feature type="binding site" evidence="3">
    <location>
        <position position="176"/>
    </location>
    <ligand>
        <name>ATP</name>
        <dbReference type="ChEBI" id="CHEBI:30616"/>
    </ligand>
</feature>
<gene>
    <name evidence="6" type="ordered locus">Pyrfu_1651</name>
</gene>
<keyword evidence="3" id="KW-0067">ATP-binding</keyword>
<dbReference type="GO" id="GO:0005524">
    <property type="term" value="F:ATP binding"/>
    <property type="evidence" value="ECO:0007669"/>
    <property type="project" value="UniProtKB-KW"/>
</dbReference>
<evidence type="ECO:0000256" key="2">
    <source>
        <dbReference type="PIRSR" id="PIRSR004976-50"/>
    </source>
</evidence>
<dbReference type="GO" id="GO:0016740">
    <property type="term" value="F:transferase activity"/>
    <property type="evidence" value="ECO:0007669"/>
    <property type="project" value="UniProtKB-KW"/>
</dbReference>
<dbReference type="STRING" id="694429.Pyrfu_1651"/>
<dbReference type="InterPro" id="IPR014729">
    <property type="entry name" value="Rossmann-like_a/b/a_fold"/>
</dbReference>
<feature type="binding site" evidence="3">
    <location>
        <position position="89"/>
    </location>
    <ligand>
        <name>ATP</name>
        <dbReference type="ChEBI" id="CHEBI:30616"/>
    </ligand>
</feature>
<dbReference type="GO" id="GO:0046872">
    <property type="term" value="F:metal ion binding"/>
    <property type="evidence" value="ECO:0007669"/>
    <property type="project" value="UniProtKB-KW"/>
</dbReference>
<dbReference type="PANTHER" id="PTHR11807:SF27">
    <property type="entry name" value="TRNA-5-METHYLURIDINE(54) 2-SULFURTRANSFERASE"/>
    <property type="match status" value="1"/>
</dbReference>
<accession>G0ECD7</accession>
<keyword evidence="2" id="KW-0862">Zinc</keyword>
<evidence type="ECO:0000259" key="5">
    <source>
        <dbReference type="Pfam" id="PF01171"/>
    </source>
</evidence>
<dbReference type="AlphaFoldDB" id="G0ECD7"/>
<dbReference type="InterPro" id="IPR011063">
    <property type="entry name" value="TilS/TtcA_N"/>
</dbReference>
<keyword evidence="4" id="KW-0832">Ubl conjugation</keyword>
<feature type="binding site" evidence="2">
    <location>
        <position position="13"/>
    </location>
    <ligand>
        <name>Zn(2+)</name>
        <dbReference type="ChEBI" id="CHEBI:29105"/>
        <label>1</label>
    </ligand>
</feature>
<dbReference type="Pfam" id="PF01171">
    <property type="entry name" value="ATP_bind_3"/>
    <property type="match status" value="1"/>
</dbReference>
<dbReference type="InterPro" id="IPR035107">
    <property type="entry name" value="tRNA_thiolation_TtcA_Ctu1"/>
</dbReference>
<dbReference type="GO" id="GO:0002144">
    <property type="term" value="C:cytosolic tRNA wobble base thiouridylase complex"/>
    <property type="evidence" value="ECO:0007669"/>
    <property type="project" value="TreeGrafter"/>
</dbReference>
<feature type="binding site" evidence="3">
    <location>
        <begin position="59"/>
        <end position="61"/>
    </location>
    <ligand>
        <name>ATP</name>
        <dbReference type="ChEBI" id="CHEBI:30616"/>
    </ligand>
</feature>
<feature type="binding site" evidence="2">
    <location>
        <position position="291"/>
    </location>
    <ligand>
        <name>Zn(2+)</name>
        <dbReference type="ChEBI" id="CHEBI:29105"/>
        <label>2</label>
    </ligand>
</feature>
<dbReference type="GO" id="GO:0000049">
    <property type="term" value="F:tRNA binding"/>
    <property type="evidence" value="ECO:0007669"/>
    <property type="project" value="TreeGrafter"/>
</dbReference>